<protein>
    <submittedName>
        <fullName evidence="8">Glucan 1,6-alpha-isomaltosidase</fullName>
    </submittedName>
</protein>
<dbReference type="PROSITE" id="PS00512">
    <property type="entry name" value="ALPHA_GALACTOSIDASE"/>
    <property type="match status" value="1"/>
</dbReference>
<dbReference type="SUPFAM" id="SSF51445">
    <property type="entry name" value="(Trans)glycosidases"/>
    <property type="match status" value="1"/>
</dbReference>
<dbReference type="Proteomes" id="UP000284548">
    <property type="component" value="Unassembled WGS sequence"/>
</dbReference>
<reference evidence="10 11" key="1">
    <citation type="submission" date="2018-08" db="EMBL/GenBank/DDBJ databases">
        <title>A genome reference for cultivated species of the human gut microbiota.</title>
        <authorList>
            <person name="Zou Y."/>
            <person name="Xue W."/>
            <person name="Luo G."/>
        </authorList>
    </citation>
    <scope>NUCLEOTIDE SEQUENCE [LARGE SCALE GENOMIC DNA]</scope>
    <source>
        <strain evidence="9 11">AF43-2</strain>
        <strain evidence="8 10">AM16-54</strain>
    </source>
</reference>
<evidence type="ECO:0000313" key="7">
    <source>
        <dbReference type="EMBL" id="MCW4138071.1"/>
    </source>
</evidence>
<dbReference type="InterPro" id="IPR041233">
    <property type="entry name" value="Melibiase_C"/>
</dbReference>
<dbReference type="InterPro" id="IPR000111">
    <property type="entry name" value="Glyco_hydro_27/36_CS"/>
</dbReference>
<dbReference type="RefSeq" id="WP_118255705.1">
    <property type="nucleotide sequence ID" value="NZ_JAPDUK010000001.1"/>
</dbReference>
<dbReference type="AlphaFoldDB" id="A0A415GJL1"/>
<dbReference type="GO" id="GO:0004553">
    <property type="term" value="F:hydrolase activity, hydrolyzing O-glycosyl compounds"/>
    <property type="evidence" value="ECO:0007669"/>
    <property type="project" value="InterPro"/>
</dbReference>
<dbReference type="Proteomes" id="UP001208620">
    <property type="component" value="Unassembled WGS sequence"/>
</dbReference>
<dbReference type="GO" id="GO:0005975">
    <property type="term" value="P:carbohydrate metabolic process"/>
    <property type="evidence" value="ECO:0007669"/>
    <property type="project" value="InterPro"/>
</dbReference>
<dbReference type="PROSITE" id="PS51257">
    <property type="entry name" value="PROKAR_LIPOPROTEIN"/>
    <property type="match status" value="1"/>
</dbReference>
<feature type="signal peptide" evidence="5">
    <location>
        <begin position="1"/>
        <end position="21"/>
    </location>
</feature>
<accession>A0A415GJL1</accession>
<dbReference type="PANTHER" id="PTHR11452">
    <property type="entry name" value="ALPHA-GALACTOSIDASE/ALPHA-N-ACETYLGALACTOSAMINIDASE"/>
    <property type="match status" value="1"/>
</dbReference>
<dbReference type="Pfam" id="PF17801">
    <property type="entry name" value="Melibiase_C"/>
    <property type="match status" value="1"/>
</dbReference>
<dbReference type="EMBL" id="QRNN01000010">
    <property type="protein sequence ID" value="RHK49430.1"/>
    <property type="molecule type" value="Genomic_DNA"/>
</dbReference>
<dbReference type="Gene3D" id="2.60.40.1180">
    <property type="entry name" value="Golgi alpha-mannosidase II"/>
    <property type="match status" value="1"/>
</dbReference>
<organism evidence="8 10">
    <name type="scientific">Segatella copri</name>
    <dbReference type="NCBI Taxonomy" id="165179"/>
    <lineage>
        <taxon>Bacteria</taxon>
        <taxon>Pseudomonadati</taxon>
        <taxon>Bacteroidota</taxon>
        <taxon>Bacteroidia</taxon>
        <taxon>Bacteroidales</taxon>
        <taxon>Prevotellaceae</taxon>
        <taxon>Segatella</taxon>
    </lineage>
</organism>
<dbReference type="EMBL" id="QRKB01000054">
    <property type="protein sequence ID" value="RHH76526.1"/>
    <property type="molecule type" value="Genomic_DNA"/>
</dbReference>
<reference evidence="7" key="2">
    <citation type="submission" date="2022-11" db="EMBL/GenBank/DDBJ databases">
        <title>Genomic repertoires linked with pathogenic potency of arthritogenic Prevotella copri isolated from the gut of rheumatoid arthritis patients.</title>
        <authorList>
            <person name="Nii T."/>
            <person name="Maeda Y."/>
            <person name="Motooka D."/>
            <person name="Naito M."/>
            <person name="Matsumoto Y."/>
            <person name="Ogawa T."/>
            <person name="Oguro-Igashira E."/>
            <person name="Kishikawa T."/>
            <person name="Yamashita M."/>
            <person name="Koizumi S."/>
            <person name="Kurakawa T."/>
            <person name="Okumura R."/>
            <person name="Kayama H."/>
            <person name="Murakami M."/>
            <person name="Sakaguchi T."/>
            <person name="Das B."/>
            <person name="Nakamura S."/>
            <person name="Okada Y."/>
            <person name="Kumanogoh A."/>
            <person name="Takeda K."/>
        </authorList>
    </citation>
    <scope>NUCLEOTIDE SEQUENCE</scope>
    <source>
        <strain evidence="7">H105_2-2</strain>
    </source>
</reference>
<keyword evidence="4" id="KW-0326">Glycosidase</keyword>
<evidence type="ECO:0000256" key="2">
    <source>
        <dbReference type="ARBA" id="ARBA00022729"/>
    </source>
</evidence>
<feature type="domain" description="Alpha galactosidase C-terminal" evidence="6">
    <location>
        <begin position="402"/>
        <end position="473"/>
    </location>
</feature>
<evidence type="ECO:0000259" key="6">
    <source>
        <dbReference type="Pfam" id="PF17801"/>
    </source>
</evidence>
<evidence type="ECO:0000256" key="4">
    <source>
        <dbReference type="ARBA" id="ARBA00023295"/>
    </source>
</evidence>
<evidence type="ECO:0000256" key="5">
    <source>
        <dbReference type="SAM" id="SignalP"/>
    </source>
</evidence>
<dbReference type="InterPro" id="IPR013780">
    <property type="entry name" value="Glyco_hydro_b"/>
</dbReference>
<evidence type="ECO:0000256" key="3">
    <source>
        <dbReference type="ARBA" id="ARBA00022801"/>
    </source>
</evidence>
<comment type="similarity">
    <text evidence="1">Belongs to the glycosyl hydrolase 27 family.</text>
</comment>
<sequence>MKKTILFSMAIAAVSLFGSCANDVEMNYPPTHELSNLPVVEGIHDGVKAPLYWSVYEYCLLENAKGVNNNDMDLTSDQWDNIIDYVATNLKPSGYDMICTDGFIPMLAKDESGYMTHYGSQALKDIAAKCKAKGLKLGVYDNPLWIHGPRETKIEGTEYTFNDLFYNGENKDKLSHPTAKDMDFSWAVAENPGCKEYIDGFFKHYKEMGVEFIRMDFLSWYEDGQDRNIGVTGRGYGRGTYALAMRYIAESAKKYGIFTSLVMPHLYADAQVESLYGNMVRIVADTGTGGWWHCSAQDKGKSYRTWPNCMNMFDGFTYWSHISGRNKVILDGDFIRLNTFNTDAEKQTVVSLQLMAGGPVAASDLPTTIGNDMKYYTNAELLELNKDGFVGKPLSDKLNDRNNEIWYGQMTNGDYVLGIFNRNDNSDQITVDFSTLGIQGEKQIRDLWEHVDEGSASSITVTIPAHGCKIVRLK</sequence>
<evidence type="ECO:0000313" key="8">
    <source>
        <dbReference type="EMBL" id="RHH76526.1"/>
    </source>
</evidence>
<evidence type="ECO:0000313" key="11">
    <source>
        <dbReference type="Proteomes" id="UP000284562"/>
    </source>
</evidence>
<evidence type="ECO:0000313" key="9">
    <source>
        <dbReference type="EMBL" id="RHK49430.1"/>
    </source>
</evidence>
<evidence type="ECO:0000256" key="1">
    <source>
        <dbReference type="ARBA" id="ARBA00009743"/>
    </source>
</evidence>
<dbReference type="Proteomes" id="UP000284562">
    <property type="component" value="Unassembled WGS sequence"/>
</dbReference>
<keyword evidence="3" id="KW-0378">Hydrolase</keyword>
<dbReference type="EMBL" id="JAPDVD010000001">
    <property type="protein sequence ID" value="MCW4138071.1"/>
    <property type="molecule type" value="Genomic_DNA"/>
</dbReference>
<evidence type="ECO:0000313" key="10">
    <source>
        <dbReference type="Proteomes" id="UP000284548"/>
    </source>
</evidence>
<gene>
    <name evidence="9" type="ORF">DW064_04280</name>
    <name evidence="8" type="ORF">DW192_14340</name>
    <name evidence="7" type="ORF">ONT01_09830</name>
</gene>
<dbReference type="SUPFAM" id="SSF51011">
    <property type="entry name" value="Glycosyl hydrolase domain"/>
    <property type="match status" value="1"/>
</dbReference>
<name>A0A415GJL1_9BACT</name>
<comment type="caution">
    <text evidence="8">The sequence shown here is derived from an EMBL/GenBank/DDBJ whole genome shotgun (WGS) entry which is preliminary data.</text>
</comment>
<dbReference type="Gene3D" id="3.20.20.70">
    <property type="entry name" value="Aldolase class I"/>
    <property type="match status" value="1"/>
</dbReference>
<dbReference type="PANTHER" id="PTHR11452:SF42">
    <property type="entry name" value="ALPHA-GALACTOSIDASE"/>
    <property type="match status" value="1"/>
</dbReference>
<dbReference type="InterPro" id="IPR002241">
    <property type="entry name" value="Glyco_hydro_27"/>
</dbReference>
<proteinExistence type="inferred from homology"/>
<dbReference type="InterPro" id="IPR017853">
    <property type="entry name" value="GH"/>
</dbReference>
<feature type="chain" id="PRO_5042714492" evidence="5">
    <location>
        <begin position="22"/>
        <end position="474"/>
    </location>
</feature>
<dbReference type="InterPro" id="IPR013785">
    <property type="entry name" value="Aldolase_TIM"/>
</dbReference>
<keyword evidence="2 5" id="KW-0732">Signal</keyword>